<keyword evidence="1" id="KW-0732">Signal</keyword>
<dbReference type="EMBL" id="CP071503">
    <property type="protein sequence ID" value="QSX35349.1"/>
    <property type="molecule type" value="Genomic_DNA"/>
</dbReference>
<accession>A0ABX7QV88</accession>
<organism evidence="2 3">
    <name type="scientific">Shewanella avicenniae</name>
    <dbReference type="NCBI Taxonomy" id="2814294"/>
    <lineage>
        <taxon>Bacteria</taxon>
        <taxon>Pseudomonadati</taxon>
        <taxon>Pseudomonadota</taxon>
        <taxon>Gammaproteobacteria</taxon>
        <taxon>Alteromonadales</taxon>
        <taxon>Shewanellaceae</taxon>
        <taxon>Shewanella</taxon>
    </lineage>
</organism>
<dbReference type="RefSeq" id="WP_207356540.1">
    <property type="nucleotide sequence ID" value="NZ_CP071503.1"/>
</dbReference>
<protein>
    <submittedName>
        <fullName evidence="2">Uncharacterized protein</fullName>
    </submittedName>
</protein>
<gene>
    <name evidence="2" type="ORF">JYB87_09245</name>
</gene>
<feature type="signal peptide" evidence="1">
    <location>
        <begin position="1"/>
        <end position="22"/>
    </location>
</feature>
<sequence length="70" mass="7164">MKKTITKIVLAFTVLASIPAMADRVKVNGETYECSNVCNVNVGPPTTVSDCCGGTVGHILKAGSVIVIGA</sequence>
<keyword evidence="3" id="KW-1185">Reference proteome</keyword>
<name>A0ABX7QV88_9GAMM</name>
<proteinExistence type="predicted"/>
<feature type="chain" id="PRO_5045659216" evidence="1">
    <location>
        <begin position="23"/>
        <end position="70"/>
    </location>
</feature>
<dbReference type="Proteomes" id="UP000662770">
    <property type="component" value="Chromosome"/>
</dbReference>
<evidence type="ECO:0000313" key="3">
    <source>
        <dbReference type="Proteomes" id="UP000662770"/>
    </source>
</evidence>
<evidence type="ECO:0000313" key="2">
    <source>
        <dbReference type="EMBL" id="QSX35349.1"/>
    </source>
</evidence>
<reference evidence="2 3" key="1">
    <citation type="submission" date="2021-03" db="EMBL/GenBank/DDBJ databases">
        <title>Novel species identification of genus Shewanella.</title>
        <authorList>
            <person name="Liu G."/>
            <person name="Zhang Q."/>
        </authorList>
    </citation>
    <scope>NUCLEOTIDE SEQUENCE [LARGE SCALE GENOMIC DNA]</scope>
    <source>
        <strain evidence="2 3">FJAT-51800</strain>
    </source>
</reference>
<evidence type="ECO:0000256" key="1">
    <source>
        <dbReference type="SAM" id="SignalP"/>
    </source>
</evidence>